<dbReference type="SUPFAM" id="SSF47413">
    <property type="entry name" value="lambda repressor-like DNA-binding domains"/>
    <property type="match status" value="1"/>
</dbReference>
<name>A0ABV2A412_9ACTN</name>
<dbReference type="Gene3D" id="1.10.260.40">
    <property type="entry name" value="lambda repressor-like DNA-binding domains"/>
    <property type="match status" value="1"/>
</dbReference>
<accession>A0ABV2A412</accession>
<organism evidence="3 4">
    <name type="scientific">Nocardiopsis tropica</name>
    <dbReference type="NCBI Taxonomy" id="109330"/>
    <lineage>
        <taxon>Bacteria</taxon>
        <taxon>Bacillati</taxon>
        <taxon>Actinomycetota</taxon>
        <taxon>Actinomycetes</taxon>
        <taxon>Streptosporangiales</taxon>
        <taxon>Nocardiopsidaceae</taxon>
        <taxon>Nocardiopsis</taxon>
    </lineage>
</organism>
<dbReference type="CDD" id="cd00093">
    <property type="entry name" value="HTH_XRE"/>
    <property type="match status" value="1"/>
</dbReference>
<proteinExistence type="predicted"/>
<dbReference type="EMBL" id="JBEQNB010000024">
    <property type="protein sequence ID" value="MES0838093.1"/>
    <property type="molecule type" value="Genomic_DNA"/>
</dbReference>
<gene>
    <name evidence="3" type="ORF">ABUK86_30270</name>
</gene>
<feature type="region of interest" description="Disordered" evidence="1">
    <location>
        <begin position="151"/>
        <end position="187"/>
    </location>
</feature>
<dbReference type="SMART" id="SM00530">
    <property type="entry name" value="HTH_XRE"/>
    <property type="match status" value="1"/>
</dbReference>
<feature type="domain" description="HTH cro/C1-type" evidence="2">
    <location>
        <begin position="24"/>
        <end position="83"/>
    </location>
</feature>
<evidence type="ECO:0000313" key="4">
    <source>
        <dbReference type="Proteomes" id="UP001432401"/>
    </source>
</evidence>
<feature type="region of interest" description="Disordered" evidence="1">
    <location>
        <begin position="114"/>
        <end position="135"/>
    </location>
</feature>
<evidence type="ECO:0000313" key="3">
    <source>
        <dbReference type="EMBL" id="MES0838093.1"/>
    </source>
</evidence>
<dbReference type="PROSITE" id="PS50943">
    <property type="entry name" value="HTH_CROC1"/>
    <property type="match status" value="1"/>
</dbReference>
<comment type="caution">
    <text evidence="3">The sequence shown here is derived from an EMBL/GenBank/DDBJ whole genome shotgun (WGS) entry which is preliminary data.</text>
</comment>
<protein>
    <submittedName>
        <fullName evidence="3">Helix-turn-helix transcriptional regulator</fullName>
    </submittedName>
</protein>
<reference evidence="3 4" key="1">
    <citation type="submission" date="2024-06" db="EMBL/GenBank/DDBJ databases">
        <authorList>
            <person name="Bataeva Y.V."/>
            <person name="Grigorian L.N."/>
            <person name="Solomentsev V.I."/>
        </authorList>
    </citation>
    <scope>NUCLEOTIDE SEQUENCE [LARGE SCALE GENOMIC DNA]</scope>
    <source>
        <strain evidence="4">SCPM-O-B-12605 (RCAM04882)</strain>
    </source>
</reference>
<dbReference type="RefSeq" id="WP_344178959.1">
    <property type="nucleotide sequence ID" value="NZ_JBEQNA010000021.1"/>
</dbReference>
<dbReference type="InterPro" id="IPR001387">
    <property type="entry name" value="Cro/C1-type_HTH"/>
</dbReference>
<feature type="compositionally biased region" description="Basic and acidic residues" evidence="1">
    <location>
        <begin position="152"/>
        <end position="187"/>
    </location>
</feature>
<dbReference type="Pfam" id="PF13560">
    <property type="entry name" value="HTH_31"/>
    <property type="match status" value="1"/>
</dbReference>
<sequence length="187" mass="20667">MTENRNSRTHGGVGPNGSYVARNIRALRTKRGKTTEALANELTDRGVPLQASAITRIEKGQRRVTVDELVAFAVLLDATPNALLLPVEVDRELPIAVTGHGELAAADAWDWLDGDSPLPSRGPSEDGDSEDFEDTVRPWWKRAPVRLPRGLRGFEKGVDQKRRMADRARAHQESTDLRHEDQGGEDT</sequence>
<evidence type="ECO:0000259" key="2">
    <source>
        <dbReference type="PROSITE" id="PS50943"/>
    </source>
</evidence>
<evidence type="ECO:0000256" key="1">
    <source>
        <dbReference type="SAM" id="MobiDB-lite"/>
    </source>
</evidence>
<keyword evidence="4" id="KW-1185">Reference proteome</keyword>
<dbReference type="InterPro" id="IPR010982">
    <property type="entry name" value="Lambda_DNA-bd_dom_sf"/>
</dbReference>
<dbReference type="Proteomes" id="UP001432401">
    <property type="component" value="Unassembled WGS sequence"/>
</dbReference>